<dbReference type="Gene3D" id="6.10.140.670">
    <property type="match status" value="1"/>
</dbReference>
<dbReference type="PANTHER" id="PTHR15117">
    <property type="entry name" value="ATAXIN 7 RELATED"/>
    <property type="match status" value="1"/>
</dbReference>
<feature type="compositionally biased region" description="Low complexity" evidence="1">
    <location>
        <begin position="931"/>
        <end position="942"/>
    </location>
</feature>
<feature type="region of interest" description="Disordered" evidence="1">
    <location>
        <begin position="1187"/>
        <end position="1212"/>
    </location>
</feature>
<evidence type="ECO:0000256" key="1">
    <source>
        <dbReference type="SAM" id="MobiDB-lite"/>
    </source>
</evidence>
<feature type="compositionally biased region" description="Low complexity" evidence="1">
    <location>
        <begin position="1090"/>
        <end position="1101"/>
    </location>
</feature>
<proteinExistence type="predicted"/>
<dbReference type="Pfam" id="PF08313">
    <property type="entry name" value="SCA7"/>
    <property type="match status" value="1"/>
</dbReference>
<feature type="compositionally biased region" description="Low complexity" evidence="1">
    <location>
        <begin position="116"/>
        <end position="137"/>
    </location>
</feature>
<feature type="region of interest" description="Disordered" evidence="1">
    <location>
        <begin position="451"/>
        <end position="474"/>
    </location>
</feature>
<dbReference type="AlphaFoldDB" id="A0AAE1E7E8"/>
<accession>A0AAE1E7E8</accession>
<feature type="domain" description="SCA7" evidence="2">
    <location>
        <begin position="349"/>
        <end position="416"/>
    </location>
</feature>
<feature type="compositionally biased region" description="Low complexity" evidence="1">
    <location>
        <begin position="949"/>
        <end position="962"/>
    </location>
</feature>
<gene>
    <name evidence="3" type="ORF">RRG08_037491</name>
</gene>
<dbReference type="PANTHER" id="PTHR15117:SF24">
    <property type="entry name" value="SCA7 DOMAIN-CONTAINING PROTEIN"/>
    <property type="match status" value="1"/>
</dbReference>
<dbReference type="EMBL" id="JAWDGP010000851">
    <property type="protein sequence ID" value="KAK3796727.1"/>
    <property type="molecule type" value="Genomic_DNA"/>
</dbReference>
<protein>
    <recommendedName>
        <fullName evidence="2">SCA7 domain-containing protein</fullName>
    </recommendedName>
</protein>
<feature type="region of interest" description="Disordered" evidence="1">
    <location>
        <begin position="187"/>
        <end position="207"/>
    </location>
</feature>
<evidence type="ECO:0000259" key="2">
    <source>
        <dbReference type="PROSITE" id="PS51505"/>
    </source>
</evidence>
<feature type="compositionally biased region" description="Basic and acidic residues" evidence="1">
    <location>
        <begin position="511"/>
        <end position="522"/>
    </location>
</feature>
<name>A0AAE1E7E8_9GAST</name>
<feature type="compositionally biased region" description="Polar residues" evidence="1">
    <location>
        <begin position="719"/>
        <end position="735"/>
    </location>
</feature>
<comment type="caution">
    <text evidence="3">The sequence shown here is derived from an EMBL/GenBank/DDBJ whole genome shotgun (WGS) entry which is preliminary data.</text>
</comment>
<feature type="region of interest" description="Disordered" evidence="1">
    <location>
        <begin position="1062"/>
        <end position="1101"/>
    </location>
</feature>
<evidence type="ECO:0000313" key="4">
    <source>
        <dbReference type="Proteomes" id="UP001283361"/>
    </source>
</evidence>
<dbReference type="Proteomes" id="UP001283361">
    <property type="component" value="Unassembled WGS sequence"/>
</dbReference>
<evidence type="ECO:0000313" key="3">
    <source>
        <dbReference type="EMBL" id="KAK3796727.1"/>
    </source>
</evidence>
<keyword evidence="4" id="KW-1185">Reference proteome</keyword>
<dbReference type="InterPro" id="IPR052237">
    <property type="entry name" value="Ataxin-7-like_regulator"/>
</dbReference>
<feature type="region of interest" description="Disordered" evidence="1">
    <location>
        <begin position="116"/>
        <end position="174"/>
    </location>
</feature>
<feature type="region of interest" description="Disordered" evidence="1">
    <location>
        <begin position="831"/>
        <end position="855"/>
    </location>
</feature>
<reference evidence="3" key="1">
    <citation type="journal article" date="2023" name="G3 (Bethesda)">
        <title>A reference genome for the long-term kleptoplast-retaining sea slug Elysia crispata morphotype clarki.</title>
        <authorList>
            <person name="Eastman K.E."/>
            <person name="Pendleton A.L."/>
            <person name="Shaikh M.A."/>
            <person name="Suttiyut T."/>
            <person name="Ogas R."/>
            <person name="Tomko P."/>
            <person name="Gavelis G."/>
            <person name="Widhalm J.R."/>
            <person name="Wisecaver J.H."/>
        </authorList>
    </citation>
    <scope>NUCLEOTIDE SEQUENCE</scope>
    <source>
        <strain evidence="3">ECLA1</strain>
    </source>
</reference>
<sequence length="1246" mass="128527">MATQDTSPSLIIGQQWSALTELMSPGPESQEDEPEKGDNRNASDSMKLGRNDMGLFGFCPSREEFSLVVCEKCKLLVKPQALKQHIETRHGSTNLSSLGTIPASALNSELGKKLLMPLPSKSSSSPTPLPKSSSAPSTDRQASGTFKPVSSGRPPTKASLKQVPASLKNSPAPLLGVSMKISPIKSVKSGNRISSSGTNSSASTSAISNPVVKVEKLSKLPAPSAAQKTEPKLELSGEKTGSVIGGMDSSKISTLINGSLKTAVSLTSPASVSSSAVPTPMLVTVTKTSTDTPVSTRSVTTLVTTTTLTKPVMIAPVMTISSAISMISKPASAVKSAKGSKEHKEKKNLPCKDREYDADKHCGVRISETGKQCTRSLTCKTHALSLRRAVTGRSKSFDDLLKEHKAANDVFKAKANSQSAAAAASTTGLTGSSPKKVMISPSIMNSSLATFKQHPKAPSQKDGKLLPPGSAVSTLQTKLPLSSVPTTTTKPRNMFQRFSSSAILPPVITVKEDSTMKREPVRRPSQTPPSNEQTVCDSQEAKPDPNYLHYHPKPIATCQFGGRLNDRGSLLFSRKMDYVRAAFLSALERQLNPPPHKKLCVESNLPKESQLQSNSQDPYDFNMMDTSGTASAAAQASSVNMSASLVNIAKPVLKPKSKMPNSPIAVACTNPLTLPTINLTPASVGGSLSLSSTPVVGCPSVSPSGLALNWSVKPRDTNLSRSPSASPSPHTSNMLNPGKRKRSGSSGASGGGNGQQLIAVAAASGNSSLPLASGVSIASVSIGGASVATHQAGLTGVITSSSLNTQHNQTGNFITIPSANLSHFNTTPLGAASKTSSGGSSSASGSSTAAASSTTHGKNNLFKDFNLVLTGIDSSSLVNGQYMNLTGAHLAELAASQGQTLVLNNFNPAAITAGGSLAGATLSLAGVGGVTTTSTTTSATSRPAKRIRSSSAKSGSSSSTPSHHLTLAANSSKIQAGALEGIKLIPSSSLNLSSGLPPNAVLMDSSSLQGAVLTSVALGTGGTTPTLVAITSSMAGSSQVLCADSASSQILNSSTIVNGLCPSSAEKSGSNSQRHHVTKSHHYHQHSHHQQNSSKAQQQQQSITLGNMLQTAGGPTIAMPLAQGATGTAQLCSSQAIFKQGGTTFNLTKTVGGKLTMQPVSLTFPINVSQAGLAALTSSKQQQQQQTLQQLQQQQQQHQHPHTLLVTSSTGSGGELVDATTVRVAGKADMHLQAQLSSSSSGNLIS</sequence>
<feature type="region of interest" description="Disordered" evidence="1">
    <location>
        <begin position="714"/>
        <end position="752"/>
    </location>
</feature>
<feature type="compositionally biased region" description="Polar residues" evidence="1">
    <location>
        <begin position="524"/>
        <end position="537"/>
    </location>
</feature>
<feature type="compositionally biased region" description="Low complexity" evidence="1">
    <location>
        <begin position="189"/>
        <end position="207"/>
    </location>
</feature>
<feature type="compositionally biased region" description="Low complexity" evidence="1">
    <location>
        <begin position="1187"/>
        <end position="1205"/>
    </location>
</feature>
<feature type="region of interest" description="Disordered" evidence="1">
    <location>
        <begin position="21"/>
        <end position="49"/>
    </location>
</feature>
<feature type="region of interest" description="Disordered" evidence="1">
    <location>
        <begin position="511"/>
        <end position="547"/>
    </location>
</feature>
<feature type="compositionally biased region" description="Basic residues" evidence="1">
    <location>
        <begin position="1073"/>
        <end position="1089"/>
    </location>
</feature>
<dbReference type="InterPro" id="IPR013243">
    <property type="entry name" value="SCA7_dom"/>
</dbReference>
<feature type="region of interest" description="Disordered" evidence="1">
    <location>
        <begin position="931"/>
        <end position="964"/>
    </location>
</feature>
<organism evidence="3 4">
    <name type="scientific">Elysia crispata</name>
    <name type="common">lettuce slug</name>
    <dbReference type="NCBI Taxonomy" id="231223"/>
    <lineage>
        <taxon>Eukaryota</taxon>
        <taxon>Metazoa</taxon>
        <taxon>Spiralia</taxon>
        <taxon>Lophotrochozoa</taxon>
        <taxon>Mollusca</taxon>
        <taxon>Gastropoda</taxon>
        <taxon>Heterobranchia</taxon>
        <taxon>Euthyneura</taxon>
        <taxon>Panpulmonata</taxon>
        <taxon>Sacoglossa</taxon>
        <taxon>Placobranchoidea</taxon>
        <taxon>Plakobranchidae</taxon>
        <taxon>Elysia</taxon>
    </lineage>
</organism>
<feature type="region of interest" description="Disordered" evidence="1">
    <location>
        <begin position="220"/>
        <end position="241"/>
    </location>
</feature>
<dbReference type="PROSITE" id="PS51505">
    <property type="entry name" value="SCA7"/>
    <property type="match status" value="1"/>
</dbReference>